<organism evidence="2 3">
    <name type="scientific">Solanum commersonii</name>
    <name type="common">Commerson's wild potato</name>
    <name type="synonym">Commerson's nightshade</name>
    <dbReference type="NCBI Taxonomy" id="4109"/>
    <lineage>
        <taxon>Eukaryota</taxon>
        <taxon>Viridiplantae</taxon>
        <taxon>Streptophyta</taxon>
        <taxon>Embryophyta</taxon>
        <taxon>Tracheophyta</taxon>
        <taxon>Spermatophyta</taxon>
        <taxon>Magnoliopsida</taxon>
        <taxon>eudicotyledons</taxon>
        <taxon>Gunneridae</taxon>
        <taxon>Pentapetalae</taxon>
        <taxon>asterids</taxon>
        <taxon>lamiids</taxon>
        <taxon>Solanales</taxon>
        <taxon>Solanaceae</taxon>
        <taxon>Solanoideae</taxon>
        <taxon>Solaneae</taxon>
        <taxon>Solanum</taxon>
    </lineage>
</organism>
<gene>
    <name evidence="2" type="ORF">H5410_022332</name>
</gene>
<evidence type="ECO:0000313" key="3">
    <source>
        <dbReference type="Proteomes" id="UP000824120"/>
    </source>
</evidence>
<dbReference type="Gene3D" id="2.40.50.140">
    <property type="entry name" value="Nucleic acid-binding proteins"/>
    <property type="match status" value="1"/>
</dbReference>
<dbReference type="Pfam" id="PF08646">
    <property type="entry name" value="Rep_fac-A_C"/>
    <property type="match status" value="1"/>
</dbReference>
<comment type="caution">
    <text evidence="2">The sequence shown here is derived from an EMBL/GenBank/DDBJ whole genome shotgun (WGS) entry which is preliminary data.</text>
</comment>
<dbReference type="InterPro" id="IPR012340">
    <property type="entry name" value="NA-bd_OB-fold"/>
</dbReference>
<dbReference type="Proteomes" id="UP000824120">
    <property type="component" value="Chromosome 4"/>
</dbReference>
<dbReference type="InterPro" id="IPR013955">
    <property type="entry name" value="Rep_factor-A_C"/>
</dbReference>
<dbReference type="OrthoDB" id="1436442at2759"/>
<dbReference type="SUPFAM" id="SSF50249">
    <property type="entry name" value="Nucleic acid-binding proteins"/>
    <property type="match status" value="1"/>
</dbReference>
<evidence type="ECO:0000313" key="2">
    <source>
        <dbReference type="EMBL" id="KAG5611051.1"/>
    </source>
</evidence>
<keyword evidence="3" id="KW-1185">Reference proteome</keyword>
<name>A0A9J5ZDN4_SOLCO</name>
<protein>
    <recommendedName>
        <fullName evidence="1">Replication factor A C-terminal domain-containing protein</fullName>
    </recommendedName>
</protein>
<dbReference type="AlphaFoldDB" id="A0A9J5ZDN4"/>
<accession>A0A9J5ZDN4</accession>
<reference evidence="2 3" key="1">
    <citation type="submission" date="2020-09" db="EMBL/GenBank/DDBJ databases">
        <title>De no assembly of potato wild relative species, Solanum commersonii.</title>
        <authorList>
            <person name="Cho K."/>
        </authorList>
    </citation>
    <scope>NUCLEOTIDE SEQUENCE [LARGE SCALE GENOMIC DNA]</scope>
    <source>
        <strain evidence="2">LZ3.2</strain>
        <tissue evidence="2">Leaf</tissue>
    </source>
</reference>
<proteinExistence type="predicted"/>
<feature type="domain" description="Replication factor A C-terminal" evidence="1">
    <location>
        <begin position="115"/>
        <end position="197"/>
    </location>
</feature>
<sequence length="213" mass="24734">MQWILKVRVIRKLIVPDKHKPKLPFSLELILQDEKVVSYKPFKDNKEGDNDEWLFKVVLEDDKLLVASCGPKFVRIFQTNSQQYTIQDELSKGIVPFKFLSDLIQCTEESAYWIAAKVVCLKLDHGWSYLAFNKCFTMMDQEENKYYCSNCNEEVISIIHRYNLQMYVTDGTAFISLLLGNREALQLIGKPAKELNEGLLKMLNVLIQVSLMI</sequence>
<dbReference type="EMBL" id="JACXVP010000004">
    <property type="protein sequence ID" value="KAG5611051.1"/>
    <property type="molecule type" value="Genomic_DNA"/>
</dbReference>
<evidence type="ECO:0000259" key="1">
    <source>
        <dbReference type="Pfam" id="PF08646"/>
    </source>
</evidence>